<reference evidence="2 3" key="1">
    <citation type="journal article" date="2016" name="Mol. Biol. Evol.">
        <title>Comparative Genomics of Early-Diverging Mushroom-Forming Fungi Provides Insights into the Origins of Lignocellulose Decay Capabilities.</title>
        <authorList>
            <person name="Nagy L.G."/>
            <person name="Riley R."/>
            <person name="Tritt A."/>
            <person name="Adam C."/>
            <person name="Daum C."/>
            <person name="Floudas D."/>
            <person name="Sun H."/>
            <person name="Yadav J.S."/>
            <person name="Pangilinan J."/>
            <person name="Larsson K.H."/>
            <person name="Matsuura K."/>
            <person name="Barry K."/>
            <person name="Labutti K."/>
            <person name="Kuo R."/>
            <person name="Ohm R.A."/>
            <person name="Bhattacharya S.S."/>
            <person name="Shirouzu T."/>
            <person name="Yoshinaga Y."/>
            <person name="Martin F.M."/>
            <person name="Grigoriev I.V."/>
            <person name="Hibbett D.S."/>
        </authorList>
    </citation>
    <scope>NUCLEOTIDE SEQUENCE [LARGE SCALE GENOMIC DNA]</scope>
    <source>
        <strain evidence="2 3">HHB14362 ss-1</strain>
    </source>
</reference>
<feature type="compositionally biased region" description="Polar residues" evidence="1">
    <location>
        <begin position="1"/>
        <end position="13"/>
    </location>
</feature>
<feature type="region of interest" description="Disordered" evidence="1">
    <location>
        <begin position="1"/>
        <end position="57"/>
    </location>
</feature>
<name>A0A165NTL0_9AGAM</name>
<sequence>MPPSTPGRSSSAPPTTPERRKRTYDDLNLSSDAGDAADGFDPAIRSSGASSPQSGAAAVGTSATLHYSTSNLHSYTEKESKRLKLDAAEIQSVHAFNKSGLEKKLAQILMNQVVIMKVLGHVEEGKKQWEGPSENLKTNIKKYAHAVLVAPDLHGYRDKPAFYVLAILKKFRFDLPKDIEKDHAQWKKVEQCCGVALTSRRRVVKDEIKESKDVDLWTLTENVIGTCGTTSLEIAARVAIMRYVLFERGIADDSFWRKVDEELQEIREEADGDNLAASGALKYYIDNDLVTYGKAGEREEINYNATVPSWIQEVHDIVRGVGSYE</sequence>
<dbReference type="InParanoid" id="A0A165NTL0"/>
<dbReference type="Proteomes" id="UP000076761">
    <property type="component" value="Unassembled WGS sequence"/>
</dbReference>
<gene>
    <name evidence="2" type="ORF">NEOLEDRAFT_1151559</name>
</gene>
<evidence type="ECO:0000256" key="1">
    <source>
        <dbReference type="SAM" id="MobiDB-lite"/>
    </source>
</evidence>
<organism evidence="2 3">
    <name type="scientific">Neolentinus lepideus HHB14362 ss-1</name>
    <dbReference type="NCBI Taxonomy" id="1314782"/>
    <lineage>
        <taxon>Eukaryota</taxon>
        <taxon>Fungi</taxon>
        <taxon>Dikarya</taxon>
        <taxon>Basidiomycota</taxon>
        <taxon>Agaricomycotina</taxon>
        <taxon>Agaricomycetes</taxon>
        <taxon>Gloeophyllales</taxon>
        <taxon>Gloeophyllaceae</taxon>
        <taxon>Neolentinus</taxon>
    </lineage>
</organism>
<feature type="compositionally biased region" description="Low complexity" evidence="1">
    <location>
        <begin position="26"/>
        <end position="57"/>
    </location>
</feature>
<protein>
    <submittedName>
        <fullName evidence="2">Uncharacterized protein</fullName>
    </submittedName>
</protein>
<accession>A0A165NTL0</accession>
<dbReference type="AlphaFoldDB" id="A0A165NTL0"/>
<dbReference type="OrthoDB" id="3236341at2759"/>
<keyword evidence="3" id="KW-1185">Reference proteome</keyword>
<proteinExistence type="predicted"/>
<dbReference type="EMBL" id="KV425626">
    <property type="protein sequence ID" value="KZT20091.1"/>
    <property type="molecule type" value="Genomic_DNA"/>
</dbReference>
<evidence type="ECO:0000313" key="3">
    <source>
        <dbReference type="Proteomes" id="UP000076761"/>
    </source>
</evidence>
<evidence type="ECO:0000313" key="2">
    <source>
        <dbReference type="EMBL" id="KZT20091.1"/>
    </source>
</evidence>